<feature type="compositionally biased region" description="Basic and acidic residues" evidence="1">
    <location>
        <begin position="288"/>
        <end position="308"/>
    </location>
</feature>
<dbReference type="Proteomes" id="UP001163046">
    <property type="component" value="Unassembled WGS sequence"/>
</dbReference>
<sequence length="357" mass="39393">MRGVNFFKQFTRNFICPYGEADSASEASTVLKWIKPFKCEWLTRPKVAVSELSDSVIKNVRLLQLYMKEEECVLQPDFIQHTLSGLSPLMTSLEKLHKDALLAPTKADVVRCLKFLYESNDTLDNEIDELFQLGGALFILAAQYIVARTVIRSPEAYAEIVQTDNGSDADFKRERTIKGMLEFISDECCRSKRPTMRSSEERLRMLNALDDITGDVNRSRKRLAFTPLPEESPSSSSSPSCSDSESSGDFTKAPPKSPAKPSKNAAKDSHSKKDKASAKTPAKSSETQNKDSPSKGKSSKKETNDSPSKKTKASAASPAKLSKDHNRASPSKKANVPVASPGKSSKDKNIPFQESQN</sequence>
<feature type="compositionally biased region" description="Low complexity" evidence="1">
    <location>
        <begin position="229"/>
        <end position="247"/>
    </location>
</feature>
<keyword evidence="3" id="KW-1185">Reference proteome</keyword>
<protein>
    <submittedName>
        <fullName evidence="2">Uncharacterized protein</fullName>
    </submittedName>
</protein>
<accession>A0A9W9YR02</accession>
<dbReference type="AlphaFoldDB" id="A0A9W9YR02"/>
<dbReference type="OrthoDB" id="6014057at2759"/>
<comment type="caution">
    <text evidence="2">The sequence shown here is derived from an EMBL/GenBank/DDBJ whole genome shotgun (WGS) entry which is preliminary data.</text>
</comment>
<evidence type="ECO:0000256" key="1">
    <source>
        <dbReference type="SAM" id="MobiDB-lite"/>
    </source>
</evidence>
<feature type="region of interest" description="Disordered" evidence="1">
    <location>
        <begin position="225"/>
        <end position="357"/>
    </location>
</feature>
<name>A0A9W9YR02_9CNID</name>
<organism evidence="2 3">
    <name type="scientific">Desmophyllum pertusum</name>
    <dbReference type="NCBI Taxonomy" id="174260"/>
    <lineage>
        <taxon>Eukaryota</taxon>
        <taxon>Metazoa</taxon>
        <taxon>Cnidaria</taxon>
        <taxon>Anthozoa</taxon>
        <taxon>Hexacorallia</taxon>
        <taxon>Scleractinia</taxon>
        <taxon>Caryophylliina</taxon>
        <taxon>Caryophylliidae</taxon>
        <taxon>Desmophyllum</taxon>
    </lineage>
</organism>
<gene>
    <name evidence="2" type="ORF">OS493_019926</name>
</gene>
<evidence type="ECO:0000313" key="2">
    <source>
        <dbReference type="EMBL" id="KAJ7359019.1"/>
    </source>
</evidence>
<dbReference type="EMBL" id="MU827313">
    <property type="protein sequence ID" value="KAJ7359019.1"/>
    <property type="molecule type" value="Genomic_DNA"/>
</dbReference>
<reference evidence="2" key="1">
    <citation type="submission" date="2023-01" db="EMBL/GenBank/DDBJ databases">
        <title>Genome assembly of the deep-sea coral Lophelia pertusa.</title>
        <authorList>
            <person name="Herrera S."/>
            <person name="Cordes E."/>
        </authorList>
    </citation>
    <scope>NUCLEOTIDE SEQUENCE</scope>
    <source>
        <strain evidence="2">USNM1676648</strain>
        <tissue evidence="2">Polyp</tissue>
    </source>
</reference>
<evidence type="ECO:0000313" key="3">
    <source>
        <dbReference type="Proteomes" id="UP001163046"/>
    </source>
</evidence>
<feature type="compositionally biased region" description="Basic and acidic residues" evidence="1">
    <location>
        <begin position="265"/>
        <end position="277"/>
    </location>
</feature>
<proteinExistence type="predicted"/>